<evidence type="ECO:0000313" key="2">
    <source>
        <dbReference type="Proteomes" id="UP000694867"/>
    </source>
</evidence>
<dbReference type="GeneID" id="100907265"/>
<name>A0AAJ6QP83_9ACAR</name>
<feature type="compositionally biased region" description="Basic and acidic residues" evidence="1">
    <location>
        <begin position="50"/>
        <end position="60"/>
    </location>
</feature>
<keyword evidence="2" id="KW-1185">Reference proteome</keyword>
<dbReference type="Proteomes" id="UP000694867">
    <property type="component" value="Unplaced"/>
</dbReference>
<gene>
    <name evidence="3" type="primary">LOC100907265</name>
</gene>
<feature type="compositionally biased region" description="Acidic residues" evidence="1">
    <location>
        <begin position="159"/>
        <end position="173"/>
    </location>
</feature>
<dbReference type="RefSeq" id="XP_003739369.1">
    <property type="nucleotide sequence ID" value="XM_003739321.2"/>
</dbReference>
<feature type="compositionally biased region" description="Acidic residues" evidence="1">
    <location>
        <begin position="120"/>
        <end position="148"/>
    </location>
</feature>
<protein>
    <submittedName>
        <fullName evidence="3">Histone H3.v1</fullName>
    </submittedName>
</protein>
<organism evidence="2 3">
    <name type="scientific">Galendromus occidentalis</name>
    <name type="common">western predatory mite</name>
    <dbReference type="NCBI Taxonomy" id="34638"/>
    <lineage>
        <taxon>Eukaryota</taxon>
        <taxon>Metazoa</taxon>
        <taxon>Ecdysozoa</taxon>
        <taxon>Arthropoda</taxon>
        <taxon>Chelicerata</taxon>
        <taxon>Arachnida</taxon>
        <taxon>Acari</taxon>
        <taxon>Parasitiformes</taxon>
        <taxon>Mesostigmata</taxon>
        <taxon>Gamasina</taxon>
        <taxon>Phytoseioidea</taxon>
        <taxon>Phytoseiidae</taxon>
        <taxon>Typhlodrominae</taxon>
        <taxon>Galendromus</taxon>
    </lineage>
</organism>
<feature type="compositionally biased region" description="Low complexity" evidence="1">
    <location>
        <begin position="219"/>
        <end position="231"/>
    </location>
</feature>
<evidence type="ECO:0000313" key="3">
    <source>
        <dbReference type="RefSeq" id="XP_003739369.1"/>
    </source>
</evidence>
<sequence>MITLSRKLKILAVGGAAWYLSDSDRRSELLSKVLRRDSSNRQEQAQNPIAERRLSGRAHGESTGFTIERSGVSESHDLPSWQKILASRLVLAVQQHKPGPSPPGGEKDTPKNGVPAAHAEDDDDDDDDEEDEEEEEGEEDEEENDEEGPHEPNAPPLEAYDDVDTDIDDDYDNVFDFPRFENNPGASGPPVDRPPGTGISPKRESSSDELSSLDDESQGRAAKAGDAEAAGPSDTSASPPARRVSFKDPAPEQTVPAHLRRPLLVGGHAGAGSSSEPQRSPESKGKESTSKVEKEEE</sequence>
<feature type="region of interest" description="Disordered" evidence="1">
    <location>
        <begin position="35"/>
        <end position="75"/>
    </location>
</feature>
<dbReference type="KEGG" id="goe:100907265"/>
<feature type="compositionally biased region" description="Basic and acidic residues" evidence="1">
    <location>
        <begin position="279"/>
        <end position="297"/>
    </location>
</feature>
<proteinExistence type="predicted"/>
<reference evidence="3" key="1">
    <citation type="submission" date="2025-08" db="UniProtKB">
        <authorList>
            <consortium name="RefSeq"/>
        </authorList>
    </citation>
    <scope>IDENTIFICATION</scope>
</reference>
<feature type="region of interest" description="Disordered" evidence="1">
    <location>
        <begin position="92"/>
        <end position="297"/>
    </location>
</feature>
<dbReference type="AlphaFoldDB" id="A0AAJ6QP83"/>
<evidence type="ECO:0000256" key="1">
    <source>
        <dbReference type="SAM" id="MobiDB-lite"/>
    </source>
</evidence>
<accession>A0AAJ6QP83</accession>